<evidence type="ECO:0000313" key="2">
    <source>
        <dbReference type="Proteomes" id="UP000318801"/>
    </source>
</evidence>
<accession>A0A506U456</accession>
<organism evidence="1 2">
    <name type="scientific">Martelella alba</name>
    <dbReference type="NCBI Taxonomy" id="2590451"/>
    <lineage>
        <taxon>Bacteria</taxon>
        <taxon>Pseudomonadati</taxon>
        <taxon>Pseudomonadota</taxon>
        <taxon>Alphaproteobacteria</taxon>
        <taxon>Hyphomicrobiales</taxon>
        <taxon>Aurantimonadaceae</taxon>
        <taxon>Martelella</taxon>
    </lineage>
</organism>
<protein>
    <submittedName>
        <fullName evidence="1">Uncharacterized protein</fullName>
    </submittedName>
</protein>
<dbReference type="Proteomes" id="UP000318801">
    <property type="component" value="Unassembled WGS sequence"/>
</dbReference>
<dbReference type="EMBL" id="VHLG01000015">
    <property type="protein sequence ID" value="TPW27795.1"/>
    <property type="molecule type" value="Genomic_DNA"/>
</dbReference>
<proteinExistence type="predicted"/>
<reference evidence="1 2" key="1">
    <citation type="submission" date="2019-06" db="EMBL/GenBank/DDBJ databases">
        <authorList>
            <person name="Li M."/>
        </authorList>
    </citation>
    <scope>NUCLEOTIDE SEQUENCE [LARGE SCALE GENOMIC DNA]</scope>
    <source>
        <strain evidence="1 2">BGMRC2036</strain>
    </source>
</reference>
<gene>
    <name evidence="1" type="ORF">FJU08_18865</name>
</gene>
<name>A0A506U456_9HYPH</name>
<evidence type="ECO:0000313" key="1">
    <source>
        <dbReference type="EMBL" id="TPW27795.1"/>
    </source>
</evidence>
<dbReference type="RefSeq" id="WP_141150604.1">
    <property type="nucleotide sequence ID" value="NZ_VHLG01000015.1"/>
</dbReference>
<sequence length="76" mass="8144">MSSTQNKPLGLVTVADIVSEARDYAQVISLACAAKDDREAGSIGRISWLLLDLLDSAIDGLESELEQKKNKRLAAA</sequence>
<comment type="caution">
    <text evidence="1">The sequence shown here is derived from an EMBL/GenBank/DDBJ whole genome shotgun (WGS) entry which is preliminary data.</text>
</comment>
<dbReference type="AlphaFoldDB" id="A0A506U456"/>
<keyword evidence="2" id="KW-1185">Reference proteome</keyword>